<evidence type="ECO:0000313" key="2">
    <source>
        <dbReference type="EMBL" id="CAJ1389730.1"/>
    </source>
</evidence>
<sequence length="328" mass="36315">MAPASTLYLVHQKGGQVLIFTQRNGTWRMTRMPPQQLAKVHIIMSYGHHGWTIKEGGVKIQSQLPLADQDPLFPPLGTWHGSRAFAGDWTLQEEKPQLPPLPRMEPIDTGSATMRVVEEDSGLVRVDFGLHSQPLTDQVVEELMETMREGIREMARRPDATMLFTFTLQGAAIPAMRHVKRLISLSHEIGELLFLVARGSAMILRPQGFLGSAMVAIVRFVQTAAAAPWPETIVPTMEEAEAFLLTLRPSCLSPSMRGISNATEEDPTPSNVESELLDEGASKVRSAPRAHVKSVPREDSMNLDLWVPSEHDIIERKDAGVQELEPPG</sequence>
<gene>
    <name evidence="2" type="ORF">EVOR1521_LOCUS15291</name>
</gene>
<protein>
    <submittedName>
        <fullName evidence="2">Uncharacterized protein</fullName>
    </submittedName>
</protein>
<keyword evidence="3" id="KW-1185">Reference proteome</keyword>
<feature type="region of interest" description="Disordered" evidence="1">
    <location>
        <begin position="257"/>
        <end position="298"/>
    </location>
</feature>
<name>A0AA36IN25_9DINO</name>
<reference evidence="2" key="1">
    <citation type="submission" date="2023-08" db="EMBL/GenBank/DDBJ databases">
        <authorList>
            <person name="Chen Y."/>
            <person name="Shah S."/>
            <person name="Dougan E. K."/>
            <person name="Thang M."/>
            <person name="Chan C."/>
        </authorList>
    </citation>
    <scope>NUCLEOTIDE SEQUENCE</scope>
</reference>
<comment type="caution">
    <text evidence="2">The sequence shown here is derived from an EMBL/GenBank/DDBJ whole genome shotgun (WGS) entry which is preliminary data.</text>
</comment>
<evidence type="ECO:0000313" key="3">
    <source>
        <dbReference type="Proteomes" id="UP001178507"/>
    </source>
</evidence>
<accession>A0AA36IN25</accession>
<evidence type="ECO:0000256" key="1">
    <source>
        <dbReference type="SAM" id="MobiDB-lite"/>
    </source>
</evidence>
<feature type="compositionally biased region" description="Polar residues" evidence="1">
    <location>
        <begin position="258"/>
        <end position="273"/>
    </location>
</feature>
<dbReference type="Proteomes" id="UP001178507">
    <property type="component" value="Unassembled WGS sequence"/>
</dbReference>
<organism evidence="2 3">
    <name type="scientific">Effrenium voratum</name>
    <dbReference type="NCBI Taxonomy" id="2562239"/>
    <lineage>
        <taxon>Eukaryota</taxon>
        <taxon>Sar</taxon>
        <taxon>Alveolata</taxon>
        <taxon>Dinophyceae</taxon>
        <taxon>Suessiales</taxon>
        <taxon>Symbiodiniaceae</taxon>
        <taxon>Effrenium</taxon>
    </lineage>
</organism>
<dbReference type="AlphaFoldDB" id="A0AA36IN25"/>
<proteinExistence type="predicted"/>
<dbReference type="EMBL" id="CAUJNA010001924">
    <property type="protein sequence ID" value="CAJ1389730.1"/>
    <property type="molecule type" value="Genomic_DNA"/>
</dbReference>